<gene>
    <name evidence="10" type="primary">dfrD</name>
    <name evidence="10" type="ORF">EMA8858_04129</name>
</gene>
<comment type="caution">
    <text evidence="10">The sequence shown here is derived from an EMBL/GenBank/DDBJ whole genome shotgun (WGS) entry which is preliminary data.</text>
</comment>
<dbReference type="GO" id="GO:0004146">
    <property type="term" value="F:dihydrofolate reductase activity"/>
    <property type="evidence" value="ECO:0007669"/>
    <property type="project" value="UniProtKB-EC"/>
</dbReference>
<dbReference type="Proteomes" id="UP000837932">
    <property type="component" value="Unassembled WGS sequence"/>
</dbReference>
<keyword evidence="6 8" id="KW-0560">Oxidoreductase</keyword>
<dbReference type="Gene3D" id="3.40.430.10">
    <property type="entry name" value="Dihydrofolate Reductase, subunit A"/>
    <property type="match status" value="1"/>
</dbReference>
<evidence type="ECO:0000256" key="3">
    <source>
        <dbReference type="ARBA" id="ARBA00012856"/>
    </source>
</evidence>
<evidence type="ECO:0000256" key="7">
    <source>
        <dbReference type="ARBA" id="ARBA00025067"/>
    </source>
</evidence>
<reference evidence="10" key="1">
    <citation type="submission" date="2021-12" db="EMBL/GenBank/DDBJ databases">
        <authorList>
            <person name="Rodrigo-Torres L."/>
            <person name="Arahal R. D."/>
            <person name="Lucena T."/>
        </authorList>
    </citation>
    <scope>NUCLEOTIDE SEQUENCE</scope>
    <source>
        <strain evidence="10">CECT 8858</strain>
    </source>
</reference>
<dbReference type="Pfam" id="PF00186">
    <property type="entry name" value="DHFR_1"/>
    <property type="match status" value="1"/>
</dbReference>
<keyword evidence="11" id="KW-1185">Reference proteome</keyword>
<sequence length="173" mass="19826">MNKKPIISLIAAMSQNRAIGLNNALPWTPIPADWDNLKLVTQGKRMIMGRKSYDNPHRIWSDVGNFVITRQKDYQVDNGFEVADSLATAFKKCVNDDEVFVLGGEEIFRLALPFADKIFLTIVHENFEGDTFFPIFDETVFDIIAQKEFKRGENTPYDITILTYARKFKNSPN</sequence>
<evidence type="ECO:0000256" key="8">
    <source>
        <dbReference type="PIRNR" id="PIRNR000194"/>
    </source>
</evidence>
<dbReference type="PANTHER" id="PTHR48069">
    <property type="entry name" value="DIHYDROFOLATE REDUCTASE"/>
    <property type="match status" value="1"/>
</dbReference>
<comment type="pathway">
    <text evidence="1 8">Cofactor biosynthesis; tetrahydrofolate biosynthesis; 5,6,7,8-tetrahydrofolate from 7,8-dihydrofolate: step 1/1.</text>
</comment>
<proteinExistence type="inferred from homology"/>
<dbReference type="InterPro" id="IPR012259">
    <property type="entry name" value="DHFR"/>
</dbReference>
<comment type="catalytic activity">
    <reaction evidence="8">
        <text>(6S)-5,6,7,8-tetrahydrofolate + NADP(+) = 7,8-dihydrofolate + NADPH + H(+)</text>
        <dbReference type="Rhea" id="RHEA:15009"/>
        <dbReference type="ChEBI" id="CHEBI:15378"/>
        <dbReference type="ChEBI" id="CHEBI:57451"/>
        <dbReference type="ChEBI" id="CHEBI:57453"/>
        <dbReference type="ChEBI" id="CHEBI:57783"/>
        <dbReference type="ChEBI" id="CHEBI:58349"/>
        <dbReference type="EC" id="1.5.1.3"/>
    </reaction>
</comment>
<dbReference type="SUPFAM" id="SSF53597">
    <property type="entry name" value="Dihydrofolate reductase-like"/>
    <property type="match status" value="1"/>
</dbReference>
<evidence type="ECO:0000256" key="2">
    <source>
        <dbReference type="ARBA" id="ARBA00009539"/>
    </source>
</evidence>
<keyword evidence="5 8" id="KW-0521">NADP</keyword>
<dbReference type="RefSeq" id="WP_238808802.1">
    <property type="nucleotide sequence ID" value="NZ_CAKLPY010000009.1"/>
</dbReference>
<evidence type="ECO:0000313" key="11">
    <source>
        <dbReference type="Proteomes" id="UP000837932"/>
    </source>
</evidence>
<evidence type="ECO:0000259" key="9">
    <source>
        <dbReference type="PROSITE" id="PS51330"/>
    </source>
</evidence>
<dbReference type="PANTHER" id="PTHR48069:SF3">
    <property type="entry name" value="DIHYDROFOLATE REDUCTASE"/>
    <property type="match status" value="1"/>
</dbReference>
<dbReference type="InterPro" id="IPR001796">
    <property type="entry name" value="DHFR_dom"/>
</dbReference>
<evidence type="ECO:0000256" key="5">
    <source>
        <dbReference type="ARBA" id="ARBA00022857"/>
    </source>
</evidence>
<evidence type="ECO:0000256" key="4">
    <source>
        <dbReference type="ARBA" id="ARBA00022563"/>
    </source>
</evidence>
<dbReference type="EMBL" id="CAKLPY010000009">
    <property type="protein sequence ID" value="CAH0997994.1"/>
    <property type="molecule type" value="Genomic_DNA"/>
</dbReference>
<evidence type="ECO:0000256" key="1">
    <source>
        <dbReference type="ARBA" id="ARBA00004903"/>
    </source>
</evidence>
<name>A0ABN8EZD8_9BACT</name>
<comment type="similarity">
    <text evidence="2 8">Belongs to the dihydrofolate reductase family.</text>
</comment>
<organism evidence="10 11">
    <name type="scientific">Emticicia aquatica</name>
    <dbReference type="NCBI Taxonomy" id="1681835"/>
    <lineage>
        <taxon>Bacteria</taxon>
        <taxon>Pseudomonadati</taxon>
        <taxon>Bacteroidota</taxon>
        <taxon>Cytophagia</taxon>
        <taxon>Cytophagales</taxon>
        <taxon>Leadbetterellaceae</taxon>
        <taxon>Emticicia</taxon>
    </lineage>
</organism>
<keyword evidence="4 8" id="KW-0554">One-carbon metabolism</keyword>
<dbReference type="CDD" id="cd00209">
    <property type="entry name" value="DHFR"/>
    <property type="match status" value="1"/>
</dbReference>
<evidence type="ECO:0000256" key="6">
    <source>
        <dbReference type="ARBA" id="ARBA00023002"/>
    </source>
</evidence>
<accession>A0ABN8EZD8</accession>
<protein>
    <recommendedName>
        <fullName evidence="3 8">Dihydrofolate reductase</fullName>
        <ecNumber evidence="3 8">1.5.1.3</ecNumber>
    </recommendedName>
</protein>
<dbReference type="EC" id="1.5.1.3" evidence="3 8"/>
<dbReference type="PROSITE" id="PS51330">
    <property type="entry name" value="DHFR_2"/>
    <property type="match status" value="1"/>
</dbReference>
<comment type="function">
    <text evidence="7 8">Key enzyme in folate metabolism. Catalyzes an essential reaction for de novo glycine and purine synthesis, and for DNA precursor synthesis.</text>
</comment>
<dbReference type="PRINTS" id="PR00070">
    <property type="entry name" value="DHFR"/>
</dbReference>
<evidence type="ECO:0000313" key="10">
    <source>
        <dbReference type="EMBL" id="CAH0997994.1"/>
    </source>
</evidence>
<dbReference type="InterPro" id="IPR024072">
    <property type="entry name" value="DHFR-like_dom_sf"/>
</dbReference>
<dbReference type="PIRSF" id="PIRSF000194">
    <property type="entry name" value="DHFR"/>
    <property type="match status" value="1"/>
</dbReference>
<feature type="domain" description="DHFR" evidence="9">
    <location>
        <begin position="6"/>
        <end position="166"/>
    </location>
</feature>